<dbReference type="eggNOG" id="KOG2277">
    <property type="taxonomic scope" value="Eukaryota"/>
</dbReference>
<name>W2RV61_CYPE1</name>
<evidence type="ECO:0000256" key="1">
    <source>
        <dbReference type="ARBA" id="ARBA00001936"/>
    </source>
</evidence>
<feature type="compositionally biased region" description="Polar residues" evidence="8">
    <location>
        <begin position="649"/>
        <end position="679"/>
    </location>
</feature>
<evidence type="ECO:0000256" key="8">
    <source>
        <dbReference type="SAM" id="MobiDB-lite"/>
    </source>
</evidence>
<evidence type="ECO:0000256" key="4">
    <source>
        <dbReference type="ARBA" id="ARBA00012388"/>
    </source>
</evidence>
<evidence type="ECO:0000256" key="6">
    <source>
        <dbReference type="ARBA" id="ARBA00022723"/>
    </source>
</evidence>
<dbReference type="HOGENOM" id="CLU_002806_0_0_1"/>
<feature type="compositionally biased region" description="Polar residues" evidence="8">
    <location>
        <begin position="796"/>
        <end position="806"/>
    </location>
</feature>
<dbReference type="Gene3D" id="3.30.460.10">
    <property type="entry name" value="Beta Polymerase, domain 2"/>
    <property type="match status" value="1"/>
</dbReference>
<dbReference type="PANTHER" id="PTHR12271:SF113">
    <property type="entry name" value="POLY(A) RNA POLYMERASE CID11"/>
    <property type="match status" value="1"/>
</dbReference>
<evidence type="ECO:0000259" key="9">
    <source>
        <dbReference type="Pfam" id="PF03828"/>
    </source>
</evidence>
<feature type="domain" description="PAP-associated" evidence="9">
    <location>
        <begin position="350"/>
        <end position="405"/>
    </location>
</feature>
<gene>
    <name evidence="11" type="ORF">HMPREF1541_04653</name>
</gene>
<comment type="cofactor">
    <cofactor evidence="1">
        <name>Mn(2+)</name>
        <dbReference type="ChEBI" id="CHEBI:29035"/>
    </cofactor>
</comment>
<dbReference type="OrthoDB" id="2274644at2759"/>
<evidence type="ECO:0000256" key="2">
    <source>
        <dbReference type="ARBA" id="ARBA00001946"/>
    </source>
</evidence>
<dbReference type="SUPFAM" id="SSF81631">
    <property type="entry name" value="PAP/OAS1 substrate-binding domain"/>
    <property type="match status" value="1"/>
</dbReference>
<dbReference type="EMBL" id="KB822720">
    <property type="protein sequence ID" value="ETN40376.1"/>
    <property type="molecule type" value="Genomic_DNA"/>
</dbReference>
<dbReference type="Proteomes" id="UP000030752">
    <property type="component" value="Unassembled WGS sequence"/>
</dbReference>
<feature type="compositionally biased region" description="Basic residues" evidence="8">
    <location>
        <begin position="1010"/>
        <end position="1019"/>
    </location>
</feature>
<evidence type="ECO:0000313" key="12">
    <source>
        <dbReference type="Proteomes" id="UP000030752"/>
    </source>
</evidence>
<dbReference type="Pfam" id="PF22600">
    <property type="entry name" value="MTPAP-like_central"/>
    <property type="match status" value="1"/>
</dbReference>
<feature type="compositionally biased region" description="Polar residues" evidence="8">
    <location>
        <begin position="28"/>
        <end position="44"/>
    </location>
</feature>
<evidence type="ECO:0000313" key="11">
    <source>
        <dbReference type="EMBL" id="ETN40376.1"/>
    </source>
</evidence>
<dbReference type="CDD" id="cd05402">
    <property type="entry name" value="NT_PAP_TUTase"/>
    <property type="match status" value="1"/>
</dbReference>
<dbReference type="AlphaFoldDB" id="W2RV61"/>
<dbReference type="GO" id="GO:0046872">
    <property type="term" value="F:metal ion binding"/>
    <property type="evidence" value="ECO:0007669"/>
    <property type="project" value="UniProtKB-KW"/>
</dbReference>
<feature type="compositionally biased region" description="Polar residues" evidence="8">
    <location>
        <begin position="53"/>
        <end position="78"/>
    </location>
</feature>
<evidence type="ECO:0000256" key="5">
    <source>
        <dbReference type="ARBA" id="ARBA00022679"/>
    </source>
</evidence>
<comment type="similarity">
    <text evidence="3">Belongs to the DNA polymerase type-B-like family.</text>
</comment>
<dbReference type="VEuPathDB" id="FungiDB:HMPREF1541_04653"/>
<keyword evidence="6" id="KW-0479">Metal-binding</keyword>
<dbReference type="PANTHER" id="PTHR12271">
    <property type="entry name" value="POLY A POLYMERASE CID PAP -RELATED"/>
    <property type="match status" value="1"/>
</dbReference>
<dbReference type="Pfam" id="PF03828">
    <property type="entry name" value="PAP_assoc"/>
    <property type="match status" value="1"/>
</dbReference>
<feature type="region of interest" description="Disordered" evidence="8">
    <location>
        <begin position="1"/>
        <end position="122"/>
    </location>
</feature>
<dbReference type="SUPFAM" id="SSF81301">
    <property type="entry name" value="Nucleotidyltransferase"/>
    <property type="match status" value="1"/>
</dbReference>
<keyword evidence="5" id="KW-0808">Transferase</keyword>
<evidence type="ECO:0000259" key="10">
    <source>
        <dbReference type="Pfam" id="PF22600"/>
    </source>
</evidence>
<reference evidence="11 12" key="1">
    <citation type="submission" date="2013-03" db="EMBL/GenBank/DDBJ databases">
        <title>The Genome Sequence of Phialophora europaea CBS 101466.</title>
        <authorList>
            <consortium name="The Broad Institute Genomics Platform"/>
            <person name="Cuomo C."/>
            <person name="de Hoog S."/>
            <person name="Gorbushina A."/>
            <person name="Walker B."/>
            <person name="Young S.K."/>
            <person name="Zeng Q."/>
            <person name="Gargeya S."/>
            <person name="Fitzgerald M."/>
            <person name="Haas B."/>
            <person name="Abouelleil A."/>
            <person name="Allen A.W."/>
            <person name="Alvarado L."/>
            <person name="Arachchi H.M."/>
            <person name="Berlin A.M."/>
            <person name="Chapman S.B."/>
            <person name="Gainer-Dewar J."/>
            <person name="Goldberg J."/>
            <person name="Griggs A."/>
            <person name="Gujja S."/>
            <person name="Hansen M."/>
            <person name="Howarth C."/>
            <person name="Imamovic A."/>
            <person name="Ireland A."/>
            <person name="Larimer J."/>
            <person name="McCowan C."/>
            <person name="Murphy C."/>
            <person name="Pearson M."/>
            <person name="Poon T.W."/>
            <person name="Priest M."/>
            <person name="Roberts A."/>
            <person name="Saif S."/>
            <person name="Shea T."/>
            <person name="Sisk P."/>
            <person name="Sykes S."/>
            <person name="Wortman J."/>
            <person name="Nusbaum C."/>
            <person name="Birren B."/>
        </authorList>
    </citation>
    <scope>NUCLEOTIDE SEQUENCE [LARGE SCALE GENOMIC DNA]</scope>
    <source>
        <strain evidence="11 12">CBS 101466</strain>
    </source>
</reference>
<feature type="region of interest" description="Disordered" evidence="8">
    <location>
        <begin position="753"/>
        <end position="891"/>
    </location>
</feature>
<dbReference type="InterPro" id="IPR054708">
    <property type="entry name" value="MTPAP-like_central"/>
</dbReference>
<feature type="domain" description="Poly(A) RNA polymerase mitochondrial-like central palm" evidence="10">
    <location>
        <begin position="129"/>
        <end position="260"/>
    </location>
</feature>
<dbReference type="InterPro" id="IPR002058">
    <property type="entry name" value="PAP_assoc"/>
</dbReference>
<feature type="compositionally biased region" description="Polar residues" evidence="8">
    <location>
        <begin position="702"/>
        <end position="714"/>
    </location>
</feature>
<dbReference type="GO" id="GO:0010605">
    <property type="term" value="P:negative regulation of macromolecule metabolic process"/>
    <property type="evidence" value="ECO:0007669"/>
    <property type="project" value="UniProtKB-ARBA"/>
</dbReference>
<dbReference type="STRING" id="1220924.W2RV61"/>
<feature type="compositionally biased region" description="Polar residues" evidence="8">
    <location>
        <begin position="626"/>
        <end position="635"/>
    </location>
</feature>
<feature type="region of interest" description="Disordered" evidence="8">
    <location>
        <begin position="617"/>
        <end position="722"/>
    </location>
</feature>
<comment type="cofactor">
    <cofactor evidence="2">
        <name>Mg(2+)</name>
        <dbReference type="ChEBI" id="CHEBI:18420"/>
    </cofactor>
</comment>
<keyword evidence="7" id="KW-0460">Magnesium</keyword>
<feature type="compositionally biased region" description="Polar residues" evidence="8">
    <location>
        <begin position="767"/>
        <end position="785"/>
    </location>
</feature>
<evidence type="ECO:0000256" key="7">
    <source>
        <dbReference type="ARBA" id="ARBA00022842"/>
    </source>
</evidence>
<feature type="region of interest" description="Disordered" evidence="8">
    <location>
        <begin position="466"/>
        <end position="496"/>
    </location>
</feature>
<organism evidence="11 12">
    <name type="scientific">Cyphellophora europaea (strain CBS 101466)</name>
    <name type="common">Phialophora europaea</name>
    <dbReference type="NCBI Taxonomy" id="1220924"/>
    <lineage>
        <taxon>Eukaryota</taxon>
        <taxon>Fungi</taxon>
        <taxon>Dikarya</taxon>
        <taxon>Ascomycota</taxon>
        <taxon>Pezizomycotina</taxon>
        <taxon>Eurotiomycetes</taxon>
        <taxon>Chaetothyriomycetidae</taxon>
        <taxon>Chaetothyriales</taxon>
        <taxon>Cyphellophoraceae</taxon>
        <taxon>Cyphellophora</taxon>
    </lineage>
</organism>
<dbReference type="RefSeq" id="XP_008717219.1">
    <property type="nucleotide sequence ID" value="XM_008718997.1"/>
</dbReference>
<protein>
    <recommendedName>
        <fullName evidence="4">polynucleotide adenylyltransferase</fullName>
        <ecNumber evidence="4">2.7.7.19</ecNumber>
    </recommendedName>
</protein>
<dbReference type="GeneID" id="19971992"/>
<feature type="region of interest" description="Disordered" evidence="8">
    <location>
        <begin position="947"/>
        <end position="1047"/>
    </location>
</feature>
<keyword evidence="12" id="KW-1185">Reference proteome</keyword>
<dbReference type="GO" id="GO:1990817">
    <property type="term" value="F:poly(A) RNA polymerase activity"/>
    <property type="evidence" value="ECO:0007669"/>
    <property type="project" value="UniProtKB-EC"/>
</dbReference>
<evidence type="ECO:0000256" key="3">
    <source>
        <dbReference type="ARBA" id="ARBA00008593"/>
    </source>
</evidence>
<feature type="compositionally biased region" description="Polar residues" evidence="8">
    <location>
        <begin position="848"/>
        <end position="857"/>
    </location>
</feature>
<sequence>MSEVNSKLGSAEQVPATSRPFTKPLTASPPTRQHSKSMPSTPSQRPHPDNASDRSPSLHRNLNNISPRSLQSDPSHSNLIRRPPPGGCKYETGMARARRRVPYSLGPDKLPPDSTNAAKQLSHDREQCLTRDMRELYGHLVPTLESEDRRKRFIAKLERILCEKWPSTSIKVNVFGSTGNNLGTSDSDVDICITTDNKELLRVCSIAELLASKGMERVVCVSSAKVPIVKLWDPELQVASDLNVNNPIALENTALIKSYVDIDERVRPLAMFIKHWAKRRILNDAALGGTLSSYTWICLTLNFLQTRQPPLLPSLQRQHGLEPRLLDGVNVTFDENVSKYSAFGSENHSSLGELLYQFFRYYAYEFDFDENVVSVRQGGLISKSSKGWHMLQDNRLCVEEPFNTSRNLANTADDTSMRGIHLELRRAFDLIVDGKVEECCAQYEYPPDEIKPSEHLVLPQSRPVNLQAPQPQSIRPGKGNRQGRNAAHLKGSVAARRSSNPINRQPIYLRNLPFQMTTQELQSQALHQQHLLHDQLFQQYQYLQLQEQELRARLNQQNLRQQHLLAQQRGNYSGSGTLYGNQEDNLDSITAAAFNAQHRGPLSAPLYQARFGAPSPFLPPSFPGNGVTTNPSSPHLSPATPDSRRYSRRTSVGPSVTGGSLRAQSQPARGLVSSMSMTHLQAAPEIPDYSSSRRSSASATTHESGPTLSSQRSHGGSYHDANRKPAEYVGYYVAHSPSLLGYPPSNTISPLPSHAGLAIQNGGLSPRTMSRSPQASTATTGTTSPVKDLDARTPSRESGATVTRTVEASREKTSSPARSHAPLIVDGSVHSPRRRRANGGSREESEEQMTFSGSTSEDFAFDTPSSSDDADETATSHLTQGGLRPTEVPSYPAPLTNGHAVKYPQVVSDMGTCEEATAVTEQPHYAGHKPSHTAWSLPRQLSAVQEVRTPSPGFELSPPSMGSPFVGGSQREGKQSPLVPRETNNTGLATRTNGVTAVSNNASSWQTSSNRKKHRKKKATKSENDASTTNASGGDFLPVDEAQRKGG</sequence>
<accession>W2RV61</accession>
<feature type="compositionally biased region" description="Polar residues" evidence="8">
    <location>
        <begin position="982"/>
        <end position="1009"/>
    </location>
</feature>
<dbReference type="InParanoid" id="W2RV61"/>
<dbReference type="GO" id="GO:0031123">
    <property type="term" value="P:RNA 3'-end processing"/>
    <property type="evidence" value="ECO:0007669"/>
    <property type="project" value="TreeGrafter"/>
</dbReference>
<feature type="compositionally biased region" description="Low complexity" evidence="8">
    <location>
        <begin position="690"/>
        <end position="701"/>
    </location>
</feature>
<dbReference type="EC" id="2.7.7.19" evidence="4"/>
<proteinExistence type="inferred from homology"/>
<dbReference type="Gene3D" id="1.10.1410.10">
    <property type="match status" value="1"/>
</dbReference>
<dbReference type="InterPro" id="IPR043519">
    <property type="entry name" value="NT_sf"/>
</dbReference>